<comment type="subcellular location">
    <subcellularLocation>
        <location evidence="1">Cell envelope</location>
    </subcellularLocation>
</comment>
<dbReference type="EMBL" id="FAOO01000005">
    <property type="protein sequence ID" value="CUU04134.1"/>
    <property type="molecule type" value="Genomic_DNA"/>
</dbReference>
<dbReference type="InterPro" id="IPR059052">
    <property type="entry name" value="HH_YbhG-like"/>
</dbReference>
<evidence type="ECO:0000256" key="3">
    <source>
        <dbReference type="SAM" id="Coils"/>
    </source>
</evidence>
<dbReference type="SUPFAM" id="SSF111369">
    <property type="entry name" value="HlyD-like secretion proteins"/>
    <property type="match status" value="2"/>
</dbReference>
<keyword evidence="7" id="KW-1185">Reference proteome</keyword>
<evidence type="ECO:0000313" key="6">
    <source>
        <dbReference type="EMBL" id="CUU04134.1"/>
    </source>
</evidence>
<protein>
    <submittedName>
        <fullName evidence="6">HlyD family secretion protein</fullName>
    </submittedName>
</protein>
<proteinExistence type="predicted"/>
<feature type="domain" description="YbhG-like alpha-helical hairpin" evidence="4">
    <location>
        <begin position="78"/>
        <end position="197"/>
    </location>
</feature>
<dbReference type="PANTHER" id="PTHR32347:SF23">
    <property type="entry name" value="BLL5650 PROTEIN"/>
    <property type="match status" value="1"/>
</dbReference>
<evidence type="ECO:0000313" key="7">
    <source>
        <dbReference type="Proteomes" id="UP000320623"/>
    </source>
</evidence>
<dbReference type="PANTHER" id="PTHR32347">
    <property type="entry name" value="EFFLUX SYSTEM COMPONENT YKNX-RELATED"/>
    <property type="match status" value="1"/>
</dbReference>
<dbReference type="InterPro" id="IPR058636">
    <property type="entry name" value="Beta-barrel_YknX"/>
</dbReference>
<dbReference type="RefSeq" id="WP_140944677.1">
    <property type="nucleotide sequence ID" value="NZ_FAOO01000005.1"/>
</dbReference>
<dbReference type="Gene3D" id="2.40.50.100">
    <property type="match status" value="1"/>
</dbReference>
<dbReference type="GO" id="GO:0030313">
    <property type="term" value="C:cell envelope"/>
    <property type="evidence" value="ECO:0007669"/>
    <property type="project" value="UniProtKB-SubCell"/>
</dbReference>
<name>A0A0S4N1S5_9BACT</name>
<evidence type="ECO:0000259" key="5">
    <source>
        <dbReference type="Pfam" id="PF25990"/>
    </source>
</evidence>
<dbReference type="AlphaFoldDB" id="A0A0S4N1S5"/>
<evidence type="ECO:0000256" key="1">
    <source>
        <dbReference type="ARBA" id="ARBA00004196"/>
    </source>
</evidence>
<evidence type="ECO:0000256" key="2">
    <source>
        <dbReference type="ARBA" id="ARBA00023054"/>
    </source>
</evidence>
<feature type="domain" description="YknX-like beta-barrel" evidence="5">
    <location>
        <begin position="243"/>
        <end position="319"/>
    </location>
</feature>
<organism evidence="6 7">
    <name type="scientific">Candidatus Thermokryptus mobilis</name>
    <dbReference type="NCBI Taxonomy" id="1643428"/>
    <lineage>
        <taxon>Bacteria</taxon>
        <taxon>Pseudomonadati</taxon>
        <taxon>Candidatus Kryptoniota</taxon>
        <taxon>Candidatus Thermokryptus</taxon>
    </lineage>
</organism>
<evidence type="ECO:0000259" key="4">
    <source>
        <dbReference type="Pfam" id="PF25881"/>
    </source>
</evidence>
<keyword evidence="2 3" id="KW-0175">Coiled coil</keyword>
<dbReference type="Gene3D" id="1.10.287.470">
    <property type="entry name" value="Helix hairpin bin"/>
    <property type="match status" value="1"/>
</dbReference>
<reference evidence="7" key="1">
    <citation type="submission" date="2015-11" db="EMBL/GenBank/DDBJ databases">
        <authorList>
            <person name="Varghese N."/>
        </authorList>
    </citation>
    <scope>NUCLEOTIDE SEQUENCE [LARGE SCALE GENOMIC DNA]</scope>
</reference>
<gene>
    <name evidence="6" type="ORF">JGI1_00907</name>
</gene>
<dbReference type="Pfam" id="PF25881">
    <property type="entry name" value="HH_YBHG"/>
    <property type="match status" value="1"/>
</dbReference>
<dbReference type="InterPro" id="IPR050465">
    <property type="entry name" value="UPF0194_transport"/>
</dbReference>
<dbReference type="OrthoDB" id="9778236at2"/>
<accession>A0A0S4N1S5</accession>
<dbReference type="Gene3D" id="2.40.30.170">
    <property type="match status" value="1"/>
</dbReference>
<dbReference type="Pfam" id="PF25990">
    <property type="entry name" value="Beta-barrel_YknX"/>
    <property type="match status" value="1"/>
</dbReference>
<feature type="coiled-coil region" evidence="3">
    <location>
        <begin position="82"/>
        <end position="124"/>
    </location>
</feature>
<dbReference type="Proteomes" id="UP000320623">
    <property type="component" value="Unassembled WGS sequence"/>
</dbReference>
<sequence>MKKHIFFLLVWLLLNSCSGGKGDKDLKIYASGVVEAREVIVSSEVSGRIIELNFDEGSRVDSGFVLCRVDTEMIYQRYLEAKSQAEALLLQYQLLLKGARREEIEAMEQAVERARVNFENTKKHFERIKKLYEENVATQEQFDNARTLYESSKSQYEEAVKKLEILKSGAREEEIKIAFANYQRALAQMKSVELQIKKSKILSPISGFVTTKFVELGEFVSPGVPIAKISNLDEVYIRIYLPESELGFVKLGDSVDVKIDSYPKRVFKGMVVFVSPRAEFTPKNVQTKEERTKLVYAVKVKVRNEKGIFKPGMPADVEIIK</sequence>
<dbReference type="STRING" id="1643428.GCA_001442855_00884"/>